<dbReference type="PANTHER" id="PTHR47245">
    <property type="entry name" value="PEPTIDYLPROLYL ISOMERASE"/>
    <property type="match status" value="1"/>
</dbReference>
<keyword evidence="1" id="KW-0413">Isomerase</keyword>
<organism evidence="4 5">
    <name type="scientific">Candidatus Doudnabacteria bacterium CG10_big_fil_rev_8_21_14_0_10_42_18</name>
    <dbReference type="NCBI Taxonomy" id="1974552"/>
    <lineage>
        <taxon>Bacteria</taxon>
        <taxon>Candidatus Doudnaibacteriota</taxon>
    </lineage>
</organism>
<dbReference type="InterPro" id="IPR000297">
    <property type="entry name" value="PPIase_PpiC"/>
</dbReference>
<dbReference type="EMBL" id="PFAK01000026">
    <property type="protein sequence ID" value="PIR96340.1"/>
    <property type="molecule type" value="Genomic_DNA"/>
</dbReference>
<dbReference type="SUPFAM" id="SSF54534">
    <property type="entry name" value="FKBP-like"/>
    <property type="match status" value="1"/>
</dbReference>
<evidence type="ECO:0000256" key="1">
    <source>
        <dbReference type="PROSITE-ProRule" id="PRU00278"/>
    </source>
</evidence>
<dbReference type="Pfam" id="PF13616">
    <property type="entry name" value="Rotamase_3"/>
    <property type="match status" value="1"/>
</dbReference>
<feature type="transmembrane region" description="Helical" evidence="2">
    <location>
        <begin position="21"/>
        <end position="40"/>
    </location>
</feature>
<comment type="caution">
    <text evidence="4">The sequence shown here is derived from an EMBL/GenBank/DDBJ whole genome shotgun (WGS) entry which is preliminary data.</text>
</comment>
<gene>
    <name evidence="4" type="ORF">COT92_01615</name>
</gene>
<dbReference type="InterPro" id="IPR046357">
    <property type="entry name" value="PPIase_dom_sf"/>
</dbReference>
<dbReference type="PANTHER" id="PTHR47245:SF2">
    <property type="entry name" value="PEPTIDYL-PROLYL CIS-TRANS ISOMERASE HP_0175-RELATED"/>
    <property type="match status" value="1"/>
</dbReference>
<evidence type="ECO:0000259" key="3">
    <source>
        <dbReference type="PROSITE" id="PS50198"/>
    </source>
</evidence>
<feature type="domain" description="PpiC" evidence="3">
    <location>
        <begin position="167"/>
        <end position="260"/>
    </location>
</feature>
<keyword evidence="2" id="KW-0812">Transmembrane</keyword>
<dbReference type="InterPro" id="IPR050245">
    <property type="entry name" value="PrsA_foldase"/>
</dbReference>
<reference evidence="5" key="1">
    <citation type="submission" date="2017-09" db="EMBL/GenBank/DDBJ databases">
        <title>Depth-based differentiation of microbial function through sediment-hosted aquifers and enrichment of novel symbionts in the deep terrestrial subsurface.</title>
        <authorList>
            <person name="Probst A.J."/>
            <person name="Ladd B."/>
            <person name="Jarett J.K."/>
            <person name="Geller-Mcgrath D.E."/>
            <person name="Sieber C.M.K."/>
            <person name="Emerson J.B."/>
            <person name="Anantharaman K."/>
            <person name="Thomas B.C."/>
            <person name="Malmstrom R."/>
            <person name="Stieglmeier M."/>
            <person name="Klingl A."/>
            <person name="Woyke T."/>
            <person name="Ryan C.M."/>
            <person name="Banfield J.F."/>
        </authorList>
    </citation>
    <scope>NUCLEOTIDE SEQUENCE [LARGE SCALE GENOMIC DNA]</scope>
</reference>
<keyword evidence="2" id="KW-1133">Transmembrane helix</keyword>
<dbReference type="PROSITE" id="PS50198">
    <property type="entry name" value="PPIC_PPIASE_2"/>
    <property type="match status" value="1"/>
</dbReference>
<sequence length="303" mass="34559">MDKILQQKITVGKKRTAKKAIIGFSVFVLLAIIGFLFWLFTGEITNAKKQIFISSPLPIMLVQNRPVYGNEFFQRLALAEKFNVQNKSEKNLIMEVKNRLIYEHKVKRLAASLKVPVSQNQINKAYDTYKQAVLQTSGITVEESLEEKGINQNYFKEEILSFEQLNSNLAIWFNGQRNLNEKAYRTADFLMQEVNSSSTFADIASLYSQDEDSKQFEGDLGFVELYNLLPELQEKIDAAASGEILLLQSSLGLHIIKIEGKNVLEGSGTPKVHLRQIFIKTSNFNSWLETQIQNYKVTSLINF</sequence>
<keyword evidence="2" id="KW-0472">Membrane</keyword>
<evidence type="ECO:0000313" key="5">
    <source>
        <dbReference type="Proteomes" id="UP000230922"/>
    </source>
</evidence>
<keyword evidence="1" id="KW-0697">Rotamase</keyword>
<proteinExistence type="predicted"/>
<evidence type="ECO:0000313" key="4">
    <source>
        <dbReference type="EMBL" id="PIR96340.1"/>
    </source>
</evidence>
<dbReference type="AlphaFoldDB" id="A0A2H0VDH0"/>
<dbReference type="Gene3D" id="3.10.50.40">
    <property type="match status" value="1"/>
</dbReference>
<evidence type="ECO:0000256" key="2">
    <source>
        <dbReference type="SAM" id="Phobius"/>
    </source>
</evidence>
<protein>
    <recommendedName>
        <fullName evidence="3">PpiC domain-containing protein</fullName>
    </recommendedName>
</protein>
<dbReference type="GO" id="GO:0003755">
    <property type="term" value="F:peptidyl-prolyl cis-trans isomerase activity"/>
    <property type="evidence" value="ECO:0007669"/>
    <property type="project" value="UniProtKB-KW"/>
</dbReference>
<accession>A0A2H0VDH0</accession>
<name>A0A2H0VDH0_9BACT</name>
<dbReference type="Proteomes" id="UP000230922">
    <property type="component" value="Unassembled WGS sequence"/>
</dbReference>